<dbReference type="Pfam" id="PF00075">
    <property type="entry name" value="RNase_H"/>
    <property type="match status" value="1"/>
</dbReference>
<dbReference type="SUPFAM" id="SSF53098">
    <property type="entry name" value="Ribonuclease H-like"/>
    <property type="match status" value="1"/>
</dbReference>
<evidence type="ECO:0000256" key="5">
    <source>
        <dbReference type="ARBA" id="ARBA00011245"/>
    </source>
</evidence>
<evidence type="ECO:0000256" key="10">
    <source>
        <dbReference type="ARBA" id="ARBA00022801"/>
    </source>
</evidence>
<dbReference type="EC" id="3.1.26.4" evidence="6"/>
<dbReference type="InterPro" id="IPR036397">
    <property type="entry name" value="RNaseH_sf"/>
</dbReference>
<dbReference type="GO" id="GO:0043137">
    <property type="term" value="P:DNA replication, removal of RNA primer"/>
    <property type="evidence" value="ECO:0007669"/>
    <property type="project" value="TreeGrafter"/>
</dbReference>
<evidence type="ECO:0000256" key="2">
    <source>
        <dbReference type="ARBA" id="ARBA00001946"/>
    </source>
</evidence>
<dbReference type="InterPro" id="IPR050092">
    <property type="entry name" value="RNase_H"/>
</dbReference>
<evidence type="ECO:0000313" key="13">
    <source>
        <dbReference type="EMBL" id="MPN42008.1"/>
    </source>
</evidence>
<keyword evidence="11" id="KW-0460">Magnesium</keyword>
<comment type="similarity">
    <text evidence="4">Belongs to the RNase H family.</text>
</comment>
<evidence type="ECO:0000256" key="1">
    <source>
        <dbReference type="ARBA" id="ARBA00000077"/>
    </source>
</evidence>
<gene>
    <name evidence="13" type="primary">rnhA_36</name>
    <name evidence="13" type="ORF">SDC9_189564</name>
</gene>
<name>A0A645HSI3_9ZZZZ</name>
<evidence type="ECO:0000256" key="9">
    <source>
        <dbReference type="ARBA" id="ARBA00022759"/>
    </source>
</evidence>
<dbReference type="InterPro" id="IPR002156">
    <property type="entry name" value="RNaseH_domain"/>
</dbReference>
<keyword evidence="7" id="KW-0540">Nuclease</keyword>
<evidence type="ECO:0000259" key="12">
    <source>
        <dbReference type="PROSITE" id="PS50879"/>
    </source>
</evidence>
<keyword evidence="8" id="KW-0479">Metal-binding</keyword>
<dbReference type="AlphaFoldDB" id="A0A645HSI3"/>
<dbReference type="InterPro" id="IPR012337">
    <property type="entry name" value="RNaseH-like_sf"/>
</dbReference>
<dbReference type="Gene3D" id="3.30.420.10">
    <property type="entry name" value="Ribonuclease H-like superfamily/Ribonuclease H"/>
    <property type="match status" value="1"/>
</dbReference>
<organism evidence="13">
    <name type="scientific">bioreactor metagenome</name>
    <dbReference type="NCBI Taxonomy" id="1076179"/>
    <lineage>
        <taxon>unclassified sequences</taxon>
        <taxon>metagenomes</taxon>
        <taxon>ecological metagenomes</taxon>
    </lineage>
</organism>
<keyword evidence="10 13" id="KW-0378">Hydrolase</keyword>
<evidence type="ECO:0000256" key="6">
    <source>
        <dbReference type="ARBA" id="ARBA00012180"/>
    </source>
</evidence>
<evidence type="ECO:0000256" key="8">
    <source>
        <dbReference type="ARBA" id="ARBA00022723"/>
    </source>
</evidence>
<sequence>MKQVEIFTDGACLGNPGPGGWGVILKYQGKEKELSGGEPETTNNRMELTAAIIALEALKTPCSVKLYSDSQYLINAFELGWLEKWKKSNWKRADNAEVKNVDLWQRLSELTAIHKVEFIWVRGHDGHPENERCDRLAAGYAQKLAIKL</sequence>
<protein>
    <recommendedName>
        <fullName evidence="6">ribonuclease H</fullName>
        <ecNumber evidence="6">3.1.26.4</ecNumber>
    </recommendedName>
</protein>
<accession>A0A645HSI3</accession>
<evidence type="ECO:0000256" key="11">
    <source>
        <dbReference type="ARBA" id="ARBA00022842"/>
    </source>
</evidence>
<keyword evidence="9" id="KW-0255">Endonuclease</keyword>
<evidence type="ECO:0000256" key="7">
    <source>
        <dbReference type="ARBA" id="ARBA00022722"/>
    </source>
</evidence>
<comment type="caution">
    <text evidence="13">The sequence shown here is derived from an EMBL/GenBank/DDBJ whole genome shotgun (WGS) entry which is preliminary data.</text>
</comment>
<dbReference type="CDD" id="cd09278">
    <property type="entry name" value="RNase_HI_prokaryote_like"/>
    <property type="match status" value="1"/>
</dbReference>
<dbReference type="FunFam" id="3.30.420.10:FF:000089">
    <property type="entry name" value="Ribonuclease H"/>
    <property type="match status" value="1"/>
</dbReference>
<dbReference type="GO" id="GO:0003676">
    <property type="term" value="F:nucleic acid binding"/>
    <property type="evidence" value="ECO:0007669"/>
    <property type="project" value="InterPro"/>
</dbReference>
<proteinExistence type="inferred from homology"/>
<dbReference type="NCBIfam" id="NF001236">
    <property type="entry name" value="PRK00203.1"/>
    <property type="match status" value="1"/>
</dbReference>
<comment type="function">
    <text evidence="3">Endonuclease that specifically degrades the RNA of RNA-DNA hybrids.</text>
</comment>
<comment type="catalytic activity">
    <reaction evidence="1">
        <text>Endonucleolytic cleavage to 5'-phosphomonoester.</text>
        <dbReference type="EC" id="3.1.26.4"/>
    </reaction>
</comment>
<reference evidence="13" key="1">
    <citation type="submission" date="2019-08" db="EMBL/GenBank/DDBJ databases">
        <authorList>
            <person name="Kucharzyk K."/>
            <person name="Murdoch R.W."/>
            <person name="Higgins S."/>
            <person name="Loffler F."/>
        </authorList>
    </citation>
    <scope>NUCLEOTIDE SEQUENCE</scope>
</reference>
<feature type="domain" description="RNase H type-1" evidence="12">
    <location>
        <begin position="1"/>
        <end position="142"/>
    </location>
</feature>
<dbReference type="HAMAP" id="MF_00042">
    <property type="entry name" value="RNase_H"/>
    <property type="match status" value="1"/>
</dbReference>
<dbReference type="EMBL" id="VSSQ01099425">
    <property type="protein sequence ID" value="MPN42008.1"/>
    <property type="molecule type" value="Genomic_DNA"/>
</dbReference>
<dbReference type="GO" id="GO:0046872">
    <property type="term" value="F:metal ion binding"/>
    <property type="evidence" value="ECO:0007669"/>
    <property type="project" value="UniProtKB-KW"/>
</dbReference>
<dbReference type="PANTHER" id="PTHR10642">
    <property type="entry name" value="RIBONUCLEASE H1"/>
    <property type="match status" value="1"/>
</dbReference>
<comment type="cofactor">
    <cofactor evidence="2">
        <name>Mg(2+)</name>
        <dbReference type="ChEBI" id="CHEBI:18420"/>
    </cofactor>
</comment>
<evidence type="ECO:0000256" key="3">
    <source>
        <dbReference type="ARBA" id="ARBA00004065"/>
    </source>
</evidence>
<dbReference type="PROSITE" id="PS50879">
    <property type="entry name" value="RNASE_H_1"/>
    <property type="match status" value="1"/>
</dbReference>
<evidence type="ECO:0000256" key="4">
    <source>
        <dbReference type="ARBA" id="ARBA00005300"/>
    </source>
</evidence>
<dbReference type="PANTHER" id="PTHR10642:SF26">
    <property type="entry name" value="RIBONUCLEASE H1"/>
    <property type="match status" value="1"/>
</dbReference>
<dbReference type="InterPro" id="IPR022892">
    <property type="entry name" value="RNaseHI"/>
</dbReference>
<dbReference type="GO" id="GO:0004523">
    <property type="term" value="F:RNA-DNA hybrid ribonuclease activity"/>
    <property type="evidence" value="ECO:0007669"/>
    <property type="project" value="UniProtKB-EC"/>
</dbReference>
<comment type="subunit">
    <text evidence="5">Monomer.</text>
</comment>